<dbReference type="InterPro" id="IPR033121">
    <property type="entry name" value="PEPTIDASE_A1"/>
</dbReference>
<protein>
    <submittedName>
        <fullName evidence="8">Probable aspartic proteinase GIP2</fullName>
    </submittedName>
</protein>
<comment type="subcellular location">
    <subcellularLocation>
        <location evidence="1">Secreted</location>
        <location evidence="1">Extracellular space</location>
    </subcellularLocation>
</comment>
<evidence type="ECO:0000256" key="3">
    <source>
        <dbReference type="ARBA" id="ARBA00022525"/>
    </source>
</evidence>
<feature type="chain" id="PRO_5027966674" evidence="5">
    <location>
        <begin position="27"/>
        <end position="441"/>
    </location>
</feature>
<dbReference type="PROSITE" id="PS51767">
    <property type="entry name" value="PEPTIDASE_A1"/>
    <property type="match status" value="1"/>
</dbReference>
<dbReference type="PANTHER" id="PTHR47965">
    <property type="entry name" value="ASPARTYL PROTEASE-RELATED"/>
    <property type="match status" value="1"/>
</dbReference>
<keyword evidence="4 5" id="KW-0732">Signal</keyword>
<organism evidence="7 8">
    <name type="scientific">Punica granatum</name>
    <name type="common">Pomegranate</name>
    <dbReference type="NCBI Taxonomy" id="22663"/>
    <lineage>
        <taxon>Eukaryota</taxon>
        <taxon>Viridiplantae</taxon>
        <taxon>Streptophyta</taxon>
        <taxon>Embryophyta</taxon>
        <taxon>Tracheophyta</taxon>
        <taxon>Spermatophyta</taxon>
        <taxon>Magnoliopsida</taxon>
        <taxon>eudicotyledons</taxon>
        <taxon>Gunneridae</taxon>
        <taxon>Pentapetalae</taxon>
        <taxon>rosids</taxon>
        <taxon>malvids</taxon>
        <taxon>Myrtales</taxon>
        <taxon>Lythraceae</taxon>
        <taxon>Punica</taxon>
    </lineage>
</organism>
<keyword evidence="3" id="KW-0964">Secreted</keyword>
<comment type="similarity">
    <text evidence="2">Belongs to the peptidase A1 family.</text>
</comment>
<dbReference type="CDD" id="cd05489">
    <property type="entry name" value="xylanase_inhibitor_I_like"/>
    <property type="match status" value="1"/>
</dbReference>
<reference evidence="8" key="2">
    <citation type="submission" date="2025-08" db="UniProtKB">
        <authorList>
            <consortium name="RefSeq"/>
        </authorList>
    </citation>
    <scope>IDENTIFICATION</scope>
    <source>
        <tissue evidence="8">Leaf</tissue>
    </source>
</reference>
<evidence type="ECO:0000256" key="4">
    <source>
        <dbReference type="ARBA" id="ARBA00022729"/>
    </source>
</evidence>
<dbReference type="SUPFAM" id="SSF50630">
    <property type="entry name" value="Acid proteases"/>
    <property type="match status" value="1"/>
</dbReference>
<dbReference type="GO" id="GO:0006508">
    <property type="term" value="P:proteolysis"/>
    <property type="evidence" value="ECO:0007669"/>
    <property type="project" value="InterPro"/>
</dbReference>
<dbReference type="InterPro" id="IPR032861">
    <property type="entry name" value="TAXi_N"/>
</dbReference>
<proteinExistence type="inferred from homology"/>
<dbReference type="Proteomes" id="UP000515151">
    <property type="component" value="Chromosome 8"/>
</dbReference>
<dbReference type="FunFam" id="2.40.70.10:FF:000045">
    <property type="entry name" value="Basic 7S globulin"/>
    <property type="match status" value="1"/>
</dbReference>
<feature type="domain" description="Peptidase A1" evidence="6">
    <location>
        <begin position="48"/>
        <end position="422"/>
    </location>
</feature>
<reference evidence="7" key="1">
    <citation type="journal article" date="2020" name="Plant Biotechnol. J.">
        <title>The pomegranate (Punica granatum L.) draft genome dissects genetic divergence between soft- and hard-seeded cultivars.</title>
        <authorList>
            <person name="Luo X."/>
            <person name="Li H."/>
            <person name="Wu Z."/>
            <person name="Yao W."/>
            <person name="Zhao P."/>
            <person name="Cao D."/>
            <person name="Yu H."/>
            <person name="Li K."/>
            <person name="Poudel K."/>
            <person name="Zhao D."/>
            <person name="Zhang F."/>
            <person name="Xia X."/>
            <person name="Chen L."/>
            <person name="Wang Q."/>
            <person name="Jing D."/>
            <person name="Cao S."/>
        </authorList>
    </citation>
    <scope>NUCLEOTIDE SEQUENCE [LARGE SCALE GENOMIC DNA]</scope>
    <source>
        <strain evidence="7">cv. Tunisia</strain>
    </source>
</reference>
<dbReference type="RefSeq" id="XP_031407567.1">
    <property type="nucleotide sequence ID" value="XM_031551707.1"/>
</dbReference>
<dbReference type="GeneID" id="116215897"/>
<evidence type="ECO:0000256" key="5">
    <source>
        <dbReference type="SAM" id="SignalP"/>
    </source>
</evidence>
<dbReference type="InterPro" id="IPR021109">
    <property type="entry name" value="Peptidase_aspartic_dom_sf"/>
</dbReference>
<dbReference type="GO" id="GO:0005794">
    <property type="term" value="C:Golgi apparatus"/>
    <property type="evidence" value="ECO:0007669"/>
    <property type="project" value="TreeGrafter"/>
</dbReference>
<evidence type="ECO:0000313" key="8">
    <source>
        <dbReference type="RefSeq" id="XP_031407567.1"/>
    </source>
</evidence>
<dbReference type="InterPro" id="IPR032799">
    <property type="entry name" value="TAXi_C"/>
</dbReference>
<evidence type="ECO:0000256" key="2">
    <source>
        <dbReference type="ARBA" id="ARBA00007447"/>
    </source>
</evidence>
<dbReference type="FunFam" id="2.40.70.10:FF:000041">
    <property type="entry name" value="Basic 7S globulin"/>
    <property type="match status" value="1"/>
</dbReference>
<name>A0A6P8EC05_PUNGR</name>
<feature type="signal peptide" evidence="5">
    <location>
        <begin position="1"/>
        <end position="26"/>
    </location>
</feature>
<dbReference type="GO" id="GO:0004190">
    <property type="term" value="F:aspartic-type endopeptidase activity"/>
    <property type="evidence" value="ECO:0007669"/>
    <property type="project" value="InterPro"/>
</dbReference>
<sequence length="441" mass="46234">MAYSSYHQLVLISSLLFLTLSSSSLAQQSFRPKALVVPVSKDASTLQYVTRIGQRTPLVPVSLVVDLGGQFLWVDCEDPGYVSSTYRPARCGSAQCSLARASGCGECNSSPRPGCNNNTCGVIPDNTVTRTATGGEVASDVVSVASTDGSNPGRVVNVSQFLFACAPTFLLNGLASGVKGMAGLGRTKIAFPSQFASAFSFNRKFAICLASSPSSSGVIFFGPGPYNLLPGIDASASLTFTPLFINPVSTASAYSQGEPSSEYFIGVKSITVGDKVVPLNSTLLSIDSEGNGGTKISTVNPYTVLEKSIFTAVTEAFISESAARNITRVSSVAPFEVCFSSENVASTRVGPAVPYIYLTLQNKDTVWTITGSNSMVQVSDGVLCLGFVNGGENPRTSIVIGGYQLENNLLQFDLATSRLGFSSTLLGRQTTCANFNVTANP</sequence>
<dbReference type="Pfam" id="PF14543">
    <property type="entry name" value="TAXi_N"/>
    <property type="match status" value="1"/>
</dbReference>
<dbReference type="GO" id="GO:0005886">
    <property type="term" value="C:plasma membrane"/>
    <property type="evidence" value="ECO:0007669"/>
    <property type="project" value="TreeGrafter"/>
</dbReference>
<evidence type="ECO:0000256" key="1">
    <source>
        <dbReference type="ARBA" id="ARBA00004239"/>
    </source>
</evidence>
<dbReference type="OrthoDB" id="1904546at2759"/>
<accession>A0A6P8EC05</accession>
<keyword evidence="7" id="KW-1185">Reference proteome</keyword>
<dbReference type="GO" id="GO:0005576">
    <property type="term" value="C:extracellular region"/>
    <property type="evidence" value="ECO:0007669"/>
    <property type="project" value="UniProtKB-SubCell"/>
</dbReference>
<dbReference type="Pfam" id="PF14541">
    <property type="entry name" value="TAXi_C"/>
    <property type="match status" value="1"/>
</dbReference>
<dbReference type="AlphaFoldDB" id="A0A6P8EC05"/>
<gene>
    <name evidence="8" type="primary">LOC116215897</name>
</gene>
<dbReference type="InterPro" id="IPR033868">
    <property type="entry name" value="Xylanase_inhibitor_I-like"/>
</dbReference>
<dbReference type="PANTHER" id="PTHR47965:SF22">
    <property type="entry name" value="EUKARYOTIC ASPARTYL PROTEASE FAMILY PROTEIN"/>
    <property type="match status" value="1"/>
</dbReference>
<dbReference type="InterPro" id="IPR001461">
    <property type="entry name" value="Aspartic_peptidase_A1"/>
</dbReference>
<evidence type="ECO:0000259" key="6">
    <source>
        <dbReference type="PROSITE" id="PS51767"/>
    </source>
</evidence>
<evidence type="ECO:0000313" key="7">
    <source>
        <dbReference type="Proteomes" id="UP000515151"/>
    </source>
</evidence>
<dbReference type="Gene3D" id="2.40.70.10">
    <property type="entry name" value="Acid Proteases"/>
    <property type="match status" value="2"/>
</dbReference>